<dbReference type="EMBL" id="SOAN01000007">
    <property type="protein sequence ID" value="TDS84676.1"/>
    <property type="molecule type" value="Genomic_DNA"/>
</dbReference>
<dbReference type="RefSeq" id="WP_036475410.1">
    <property type="nucleotide sequence ID" value="NZ_SOAN01000007.1"/>
</dbReference>
<gene>
    <name evidence="2" type="ORF">EV640_10772</name>
</gene>
<feature type="compositionally biased region" description="Basic and acidic residues" evidence="1">
    <location>
        <begin position="85"/>
        <end position="96"/>
    </location>
</feature>
<feature type="region of interest" description="Disordered" evidence="1">
    <location>
        <begin position="71"/>
        <end position="96"/>
    </location>
</feature>
<comment type="caution">
    <text evidence="2">The sequence shown here is derived from an EMBL/GenBank/DDBJ whole genome shotgun (WGS) entry which is preliminary data.</text>
</comment>
<organism evidence="2 3">
    <name type="scientific">Nesterenkonia aurantiaca</name>
    <dbReference type="NCBI Taxonomy" id="1436010"/>
    <lineage>
        <taxon>Bacteria</taxon>
        <taxon>Bacillati</taxon>
        <taxon>Actinomycetota</taxon>
        <taxon>Actinomycetes</taxon>
        <taxon>Micrococcales</taxon>
        <taxon>Micrococcaceae</taxon>
        <taxon>Nesterenkonia</taxon>
    </lineage>
</organism>
<evidence type="ECO:0000313" key="2">
    <source>
        <dbReference type="EMBL" id="TDS84676.1"/>
    </source>
</evidence>
<reference evidence="2 3" key="1">
    <citation type="submission" date="2019-03" db="EMBL/GenBank/DDBJ databases">
        <title>Genomic Encyclopedia of Type Strains, Phase III (KMG-III): the genomes of soil and plant-associated and newly described type strains.</title>
        <authorList>
            <person name="Whitman W."/>
        </authorList>
    </citation>
    <scope>NUCLEOTIDE SEQUENCE [LARGE SCALE GENOMIC DNA]</scope>
    <source>
        <strain evidence="2 3">DSM 27373</strain>
    </source>
</reference>
<evidence type="ECO:0000313" key="3">
    <source>
        <dbReference type="Proteomes" id="UP000294506"/>
    </source>
</evidence>
<dbReference type="Proteomes" id="UP000294506">
    <property type="component" value="Unassembled WGS sequence"/>
</dbReference>
<sequence>MQLGFSDGDLVDVHGEYADGKDRVLRKFRAVACPTARGCAAVYYPEGNVLVPLDDTVVGSNTPVSKGVIIRLEPAGDGPAGGSSEENKQEDMPATV</sequence>
<proteinExistence type="predicted"/>
<protein>
    <recommendedName>
        <fullName evidence="4">Molybdopterin dinucleotide binding protein</fullName>
    </recommendedName>
</protein>
<keyword evidence="3" id="KW-1185">Reference proteome</keyword>
<evidence type="ECO:0008006" key="4">
    <source>
        <dbReference type="Google" id="ProtNLM"/>
    </source>
</evidence>
<name>A0A4R7G0U1_9MICC</name>
<evidence type="ECO:0000256" key="1">
    <source>
        <dbReference type="SAM" id="MobiDB-lite"/>
    </source>
</evidence>
<dbReference type="AlphaFoldDB" id="A0A4R7G0U1"/>
<accession>A0A4R7G0U1</accession>